<proteinExistence type="predicted"/>
<evidence type="ECO:0000313" key="2">
    <source>
        <dbReference type="Proteomes" id="UP000224080"/>
    </source>
</evidence>
<dbReference type="AlphaFoldDB" id="A0A2B7WJK1"/>
<reference evidence="1 2" key="1">
    <citation type="submission" date="2017-10" db="EMBL/GenBank/DDBJ databases">
        <title>Comparative genomics in systemic dimorphic fungi from Ajellomycetaceae.</title>
        <authorList>
            <person name="Munoz J.F."/>
            <person name="Mcewen J.G."/>
            <person name="Clay O.K."/>
            <person name="Cuomo C.A."/>
        </authorList>
    </citation>
    <scope>NUCLEOTIDE SEQUENCE [LARGE SCALE GENOMIC DNA]</scope>
    <source>
        <strain evidence="1 2">UAMH130</strain>
    </source>
</reference>
<dbReference type="STRING" id="2060905.A0A2B7WJK1"/>
<name>A0A2B7WJK1_9EURO</name>
<protein>
    <submittedName>
        <fullName evidence="1">Uncharacterized protein</fullName>
    </submittedName>
</protein>
<dbReference type="EMBL" id="PDNC01000158">
    <property type="protein sequence ID" value="PGG96935.1"/>
    <property type="molecule type" value="Genomic_DNA"/>
</dbReference>
<keyword evidence="2" id="KW-1185">Reference proteome</keyword>
<gene>
    <name evidence="1" type="ORF">GX51_07583</name>
</gene>
<dbReference type="OrthoDB" id="4500473at2759"/>
<comment type="caution">
    <text evidence="1">The sequence shown here is derived from an EMBL/GenBank/DDBJ whole genome shotgun (WGS) entry which is preliminary data.</text>
</comment>
<accession>A0A2B7WJK1</accession>
<organism evidence="1 2">
    <name type="scientific">Blastomyces parvus</name>
    <dbReference type="NCBI Taxonomy" id="2060905"/>
    <lineage>
        <taxon>Eukaryota</taxon>
        <taxon>Fungi</taxon>
        <taxon>Dikarya</taxon>
        <taxon>Ascomycota</taxon>
        <taxon>Pezizomycotina</taxon>
        <taxon>Eurotiomycetes</taxon>
        <taxon>Eurotiomycetidae</taxon>
        <taxon>Onygenales</taxon>
        <taxon>Ajellomycetaceae</taxon>
        <taxon>Blastomyces</taxon>
    </lineage>
</organism>
<dbReference type="Proteomes" id="UP000224080">
    <property type="component" value="Unassembled WGS sequence"/>
</dbReference>
<sequence length="301" mass="33412">MAHPKTYFILPTTAYAPDDLIKLGQVIVSPKIPYRRLAEPLPLEGKFSPRKAAVLEWSASKVDNHATNAGIFAHFRGLLDAEASSNKSQIEKYNWEGALLETHFIELDEDPEYVFKTVREVPAVLQWLEQGWPNISGRTLYMITGIKTASKPGKATYDGVDKRDATAKLKATASLHPGGGVPAKLGAEAGYHNSGDIHLEGTPQDSFVFAYQLRKIHVDWRRKVRLEDHVGRADLHGEGLSSRIRESLCQHNPEEVTSYKIDSATYDPNDFGASLPRRDAKITGIDEYDGQQCLMIQATIG</sequence>
<evidence type="ECO:0000313" key="1">
    <source>
        <dbReference type="EMBL" id="PGG96935.1"/>
    </source>
</evidence>